<dbReference type="GO" id="GO:0071709">
    <property type="term" value="P:membrane assembly"/>
    <property type="evidence" value="ECO:0007669"/>
    <property type="project" value="TreeGrafter"/>
</dbReference>
<dbReference type="GO" id="GO:0005886">
    <property type="term" value="C:plasma membrane"/>
    <property type="evidence" value="ECO:0007669"/>
    <property type="project" value="TreeGrafter"/>
</dbReference>
<keyword evidence="2 5" id="KW-0812">Transmembrane</keyword>
<keyword evidence="4 5" id="KW-0472">Membrane</keyword>
<feature type="transmembrane region" description="Helical" evidence="6">
    <location>
        <begin position="23"/>
        <end position="43"/>
    </location>
</feature>
<dbReference type="PROSITE" id="PS50922">
    <property type="entry name" value="TLC"/>
    <property type="match status" value="1"/>
</dbReference>
<keyword evidence="3 6" id="KW-1133">Transmembrane helix</keyword>
<name>A0A815TFS4_ADIRI</name>
<sequence>MDAHVNNYFHPTDAFPYRPIKPIWMIIYTSLSFILFSIINQTIRSKYVTDWLKQNTLLSFIHSMICSILLLLAVIHAPEMFEDPLSHSNMFNYSIIAFSIGYFLYDFYDCLQNSTSSIVPILFHHIVVITFLSHVLIRTRTVGYALYALSLEVNSVFLHARRLVRWHPSSFQNLNFLKAFIDIGNYITFILFRFGVVVVALRALLIQRNRFEPIIHLFTVMSVCAIGILNIVLFYRLLKNQINSKTKSKDGKVMIDNDILMPS</sequence>
<feature type="transmembrane region" description="Helical" evidence="6">
    <location>
        <begin position="185"/>
        <end position="205"/>
    </location>
</feature>
<keyword evidence="9" id="KW-1185">Reference proteome</keyword>
<dbReference type="GO" id="GO:0097035">
    <property type="term" value="P:regulation of membrane lipid distribution"/>
    <property type="evidence" value="ECO:0007669"/>
    <property type="project" value="TreeGrafter"/>
</dbReference>
<evidence type="ECO:0000256" key="1">
    <source>
        <dbReference type="ARBA" id="ARBA00004141"/>
    </source>
</evidence>
<dbReference type="GO" id="GO:0007009">
    <property type="term" value="P:plasma membrane organization"/>
    <property type="evidence" value="ECO:0007669"/>
    <property type="project" value="TreeGrafter"/>
</dbReference>
<evidence type="ECO:0000313" key="8">
    <source>
        <dbReference type="EMBL" id="CAF1505355.1"/>
    </source>
</evidence>
<dbReference type="PANTHER" id="PTHR13439:SF4">
    <property type="entry name" value="TLC DOMAIN-CONTAINING PROTEIN"/>
    <property type="match status" value="1"/>
</dbReference>
<evidence type="ECO:0000256" key="3">
    <source>
        <dbReference type="ARBA" id="ARBA00022989"/>
    </source>
</evidence>
<evidence type="ECO:0000256" key="4">
    <source>
        <dbReference type="ARBA" id="ARBA00023136"/>
    </source>
</evidence>
<dbReference type="InterPro" id="IPR006634">
    <property type="entry name" value="TLC-dom"/>
</dbReference>
<evidence type="ECO:0000259" key="7">
    <source>
        <dbReference type="PROSITE" id="PS50922"/>
    </source>
</evidence>
<dbReference type="Proteomes" id="UP000663828">
    <property type="component" value="Unassembled WGS sequence"/>
</dbReference>
<proteinExistence type="predicted"/>
<dbReference type="GO" id="GO:0055091">
    <property type="term" value="P:phospholipid homeostasis"/>
    <property type="evidence" value="ECO:0007669"/>
    <property type="project" value="TreeGrafter"/>
</dbReference>
<feature type="transmembrane region" description="Helical" evidence="6">
    <location>
        <begin position="217"/>
        <end position="238"/>
    </location>
</feature>
<dbReference type="Pfam" id="PF03798">
    <property type="entry name" value="TRAM_LAG1_CLN8"/>
    <property type="match status" value="1"/>
</dbReference>
<evidence type="ECO:0000256" key="2">
    <source>
        <dbReference type="ARBA" id="ARBA00022692"/>
    </source>
</evidence>
<dbReference type="AlphaFoldDB" id="A0A815TFS4"/>
<dbReference type="EMBL" id="CAJNOR010004479">
    <property type="protein sequence ID" value="CAF1505355.1"/>
    <property type="molecule type" value="Genomic_DNA"/>
</dbReference>
<evidence type="ECO:0000256" key="6">
    <source>
        <dbReference type="SAM" id="Phobius"/>
    </source>
</evidence>
<dbReference type="PANTHER" id="PTHR13439">
    <property type="entry name" value="CT120 PROTEIN"/>
    <property type="match status" value="1"/>
</dbReference>
<feature type="transmembrane region" description="Helical" evidence="6">
    <location>
        <begin position="90"/>
        <end position="108"/>
    </location>
</feature>
<comment type="subcellular location">
    <subcellularLocation>
        <location evidence="1">Membrane</location>
        <topology evidence="1">Multi-pass membrane protein</topology>
    </subcellularLocation>
</comment>
<organism evidence="8 9">
    <name type="scientific">Adineta ricciae</name>
    <name type="common">Rotifer</name>
    <dbReference type="NCBI Taxonomy" id="249248"/>
    <lineage>
        <taxon>Eukaryota</taxon>
        <taxon>Metazoa</taxon>
        <taxon>Spiralia</taxon>
        <taxon>Gnathifera</taxon>
        <taxon>Rotifera</taxon>
        <taxon>Eurotatoria</taxon>
        <taxon>Bdelloidea</taxon>
        <taxon>Adinetida</taxon>
        <taxon>Adinetidae</taxon>
        <taxon>Adineta</taxon>
    </lineage>
</organism>
<feature type="transmembrane region" description="Helical" evidence="6">
    <location>
        <begin position="117"/>
        <end position="137"/>
    </location>
</feature>
<evidence type="ECO:0000256" key="5">
    <source>
        <dbReference type="PROSITE-ProRule" id="PRU00205"/>
    </source>
</evidence>
<reference evidence="8" key="1">
    <citation type="submission" date="2021-02" db="EMBL/GenBank/DDBJ databases">
        <authorList>
            <person name="Nowell W R."/>
        </authorList>
    </citation>
    <scope>NUCLEOTIDE SEQUENCE</scope>
</reference>
<comment type="caution">
    <text evidence="8">The sequence shown here is derived from an EMBL/GenBank/DDBJ whole genome shotgun (WGS) entry which is preliminary data.</text>
</comment>
<dbReference type="InterPro" id="IPR050846">
    <property type="entry name" value="TLCD"/>
</dbReference>
<gene>
    <name evidence="8" type="ORF">XAT740_LOCUS39903</name>
</gene>
<evidence type="ECO:0000313" key="9">
    <source>
        <dbReference type="Proteomes" id="UP000663828"/>
    </source>
</evidence>
<accession>A0A815TFS4</accession>
<feature type="domain" description="TLC" evidence="7">
    <location>
        <begin position="48"/>
        <end position="246"/>
    </location>
</feature>
<feature type="transmembrane region" description="Helical" evidence="6">
    <location>
        <begin position="55"/>
        <end position="78"/>
    </location>
</feature>
<dbReference type="SMART" id="SM00724">
    <property type="entry name" value="TLC"/>
    <property type="match status" value="1"/>
</dbReference>
<protein>
    <recommendedName>
        <fullName evidence="7">TLC domain-containing protein</fullName>
    </recommendedName>
</protein>